<gene>
    <name evidence="3" type="ORF">Tci_053581</name>
</gene>
<feature type="compositionally biased region" description="Acidic residues" evidence="1">
    <location>
        <begin position="202"/>
        <end position="212"/>
    </location>
</feature>
<proteinExistence type="predicted"/>
<dbReference type="PANTHER" id="PTHR42648:SF32">
    <property type="entry name" value="RIBONUCLEASE H-LIKE DOMAIN, GAG-PRE-INTEGRASE DOMAIN PROTEIN-RELATED"/>
    <property type="match status" value="1"/>
</dbReference>
<dbReference type="PANTHER" id="PTHR42648">
    <property type="entry name" value="TRANSPOSASE, PUTATIVE-RELATED"/>
    <property type="match status" value="1"/>
</dbReference>
<comment type="caution">
    <text evidence="3">The sequence shown here is derived from an EMBL/GenBank/DDBJ whole genome shotgun (WGS) entry which is preliminary data.</text>
</comment>
<dbReference type="SUPFAM" id="SSF53098">
    <property type="entry name" value="Ribonuclease H-like"/>
    <property type="match status" value="1"/>
</dbReference>
<organism evidence="3">
    <name type="scientific">Tanacetum cinerariifolium</name>
    <name type="common">Dalmatian daisy</name>
    <name type="synonym">Chrysanthemum cinerariifolium</name>
    <dbReference type="NCBI Taxonomy" id="118510"/>
    <lineage>
        <taxon>Eukaryota</taxon>
        <taxon>Viridiplantae</taxon>
        <taxon>Streptophyta</taxon>
        <taxon>Embryophyta</taxon>
        <taxon>Tracheophyta</taxon>
        <taxon>Spermatophyta</taxon>
        <taxon>Magnoliopsida</taxon>
        <taxon>eudicotyledons</taxon>
        <taxon>Gunneridae</taxon>
        <taxon>Pentapetalae</taxon>
        <taxon>asterids</taxon>
        <taxon>campanulids</taxon>
        <taxon>Asterales</taxon>
        <taxon>Asteraceae</taxon>
        <taxon>Asteroideae</taxon>
        <taxon>Anthemideae</taxon>
        <taxon>Anthemidinae</taxon>
        <taxon>Tanacetum</taxon>
    </lineage>
</organism>
<dbReference type="PROSITE" id="PS50994">
    <property type="entry name" value="INTEGRASE"/>
    <property type="match status" value="1"/>
</dbReference>
<dbReference type="InterPro" id="IPR057670">
    <property type="entry name" value="SH3_retrovirus"/>
</dbReference>
<dbReference type="InterPro" id="IPR001584">
    <property type="entry name" value="Integrase_cat-core"/>
</dbReference>
<dbReference type="AlphaFoldDB" id="A0A6L2N621"/>
<sequence length="452" mass="51440">MFQICPKVPGQKLFNPPFIEEIHAFMSDLGYSGNIKTLSEVKVEILPQPWRTFGTIINKCLSGKVTGLDHLGLSRAQHEIVQNYSAVLPDNLTNQSMKESKAYKTYYDFATGKAIPKQKYVRRFVKEKNEQAPKASFSKRIKSDAKVTKSGKKKQMAEGLETLSEIAFGFSAHERTGVTPGVPDVPTYESDDEQISWKSRDDLDEEDTNVEDERDELYRDVNVNLEGRDIEMTDAQQTNVQTTQVGISNETSVARSPQQNSIVKRRNRTLIEVSRTMLIYEKAPLFLWAEAVATACYIQNRSIVPLRRDKTPYELLHDKPPDLSFFHVFGALCYPINNSKKLGKLQPKADIGIFIGYPPTKKAFWIYNRRTRRIIETIHVDFDELTVRTSEHNSLGPAFHEMTPATISSGLVSNTPPSTPFIPPSRTDWDILFQPLFDELLTLMSHKLYIVK</sequence>
<evidence type="ECO:0000259" key="2">
    <source>
        <dbReference type="PROSITE" id="PS50994"/>
    </source>
</evidence>
<dbReference type="EMBL" id="BKCJ010008317">
    <property type="protein sequence ID" value="GEU81603.1"/>
    <property type="molecule type" value="Genomic_DNA"/>
</dbReference>
<dbReference type="InterPro" id="IPR036397">
    <property type="entry name" value="RNaseH_sf"/>
</dbReference>
<dbReference type="InterPro" id="IPR012337">
    <property type="entry name" value="RNaseH-like_sf"/>
</dbReference>
<dbReference type="GO" id="GO:0003676">
    <property type="term" value="F:nucleic acid binding"/>
    <property type="evidence" value="ECO:0007669"/>
    <property type="project" value="InterPro"/>
</dbReference>
<protein>
    <submittedName>
        <fullName evidence="3">Retrovirus-related Pol polyprotein from transposon TNT 1-94</fullName>
    </submittedName>
</protein>
<dbReference type="InterPro" id="IPR039537">
    <property type="entry name" value="Retrotran_Ty1/copia-like"/>
</dbReference>
<dbReference type="Gene3D" id="3.30.420.10">
    <property type="entry name" value="Ribonuclease H-like superfamily/Ribonuclease H"/>
    <property type="match status" value="1"/>
</dbReference>
<name>A0A6L2N621_TANCI</name>
<accession>A0A6L2N621</accession>
<evidence type="ECO:0000256" key="1">
    <source>
        <dbReference type="SAM" id="MobiDB-lite"/>
    </source>
</evidence>
<dbReference type="GO" id="GO:0015074">
    <property type="term" value="P:DNA integration"/>
    <property type="evidence" value="ECO:0007669"/>
    <property type="project" value="InterPro"/>
</dbReference>
<evidence type="ECO:0000313" key="3">
    <source>
        <dbReference type="EMBL" id="GEU81603.1"/>
    </source>
</evidence>
<feature type="region of interest" description="Disordered" evidence="1">
    <location>
        <begin position="174"/>
        <end position="212"/>
    </location>
</feature>
<feature type="domain" description="Integrase catalytic" evidence="2">
    <location>
        <begin position="129"/>
        <end position="320"/>
    </location>
</feature>
<reference evidence="3" key="1">
    <citation type="journal article" date="2019" name="Sci. Rep.">
        <title>Draft genome of Tanacetum cinerariifolium, the natural source of mosquito coil.</title>
        <authorList>
            <person name="Yamashiro T."/>
            <person name="Shiraishi A."/>
            <person name="Satake H."/>
            <person name="Nakayama K."/>
        </authorList>
    </citation>
    <scope>NUCLEOTIDE SEQUENCE</scope>
</reference>
<dbReference type="Pfam" id="PF25597">
    <property type="entry name" value="SH3_retrovirus"/>
    <property type="match status" value="1"/>
</dbReference>